<name>A0A820M463_9BILA</name>
<dbReference type="Proteomes" id="UP000663851">
    <property type="component" value="Unassembled WGS sequence"/>
</dbReference>
<dbReference type="EMBL" id="CAJOBP010002647">
    <property type="protein sequence ID" value="CAF4366502.1"/>
    <property type="molecule type" value="Genomic_DNA"/>
</dbReference>
<dbReference type="Gene3D" id="3.80.10.10">
    <property type="entry name" value="Ribonuclease Inhibitor"/>
    <property type="match status" value="2"/>
</dbReference>
<dbReference type="Proteomes" id="UP000663873">
    <property type="component" value="Unassembled WGS sequence"/>
</dbReference>
<keyword evidence="6" id="KW-1185">Reference proteome</keyword>
<dbReference type="Proteomes" id="UP000663838">
    <property type="component" value="Unassembled WGS sequence"/>
</dbReference>
<evidence type="ECO:0000313" key="6">
    <source>
        <dbReference type="Proteomes" id="UP000663873"/>
    </source>
</evidence>
<organism evidence="2 6">
    <name type="scientific">Rotaria socialis</name>
    <dbReference type="NCBI Taxonomy" id="392032"/>
    <lineage>
        <taxon>Eukaryota</taxon>
        <taxon>Metazoa</taxon>
        <taxon>Spiralia</taxon>
        <taxon>Gnathifera</taxon>
        <taxon>Rotifera</taxon>
        <taxon>Eurotatoria</taxon>
        <taxon>Bdelloidea</taxon>
        <taxon>Philodinida</taxon>
        <taxon>Philodinidae</taxon>
        <taxon>Rotaria</taxon>
    </lineage>
</organism>
<dbReference type="InterPro" id="IPR032675">
    <property type="entry name" value="LRR_dom_sf"/>
</dbReference>
<dbReference type="Proteomes" id="UP000663848">
    <property type="component" value="Unassembled WGS sequence"/>
</dbReference>
<gene>
    <name evidence="3" type="ORF">HFQ381_LOCUS23508</name>
    <name evidence="4" type="ORF">QYT958_LOCUS15581</name>
    <name evidence="5" type="ORF">TOA249_LOCUS16104</name>
    <name evidence="2" type="ORF">UJA718_LOCUS16802</name>
</gene>
<dbReference type="EMBL" id="CAJOBR010002184">
    <property type="protein sequence ID" value="CAF4662697.1"/>
    <property type="molecule type" value="Genomic_DNA"/>
</dbReference>
<protein>
    <recommendedName>
        <fullName evidence="1">F-box domain-containing protein</fullName>
    </recommendedName>
</protein>
<evidence type="ECO:0000313" key="5">
    <source>
        <dbReference type="EMBL" id="CAF4685162.1"/>
    </source>
</evidence>
<sequence length="600" mass="71654">MQRIKRKLDDIVHNNDNNKKQKLLVTTNKFHFENLANEIIYEIFEYLDVYDIYYGFYYLNNRFKNLVSNSNIHFQVNISTISKSNFESYHENVIKPNKHRIKILRLSNSFTVDIIFSPPRIICDFIQLEKLIFDNIHSKYLNNILKHLIHLPKLHSLVLSPIDNIQNPSFIFTHIFDLTKLKYCKIKYNEHALPIDFDECKQSSIEYLIIDSPFRYESFKKLLICLPKLRHLSINSLIGSNHAEIDFYPIVLKDLKYVSFGLCSINFHQFEMLIKNFFNSIEILHISTYKNSAYSRAKQWEELISSSMPNLRIFDLQNHYTEAMDRFLYLCLSGQYKSKFWIEKQWFFEHEHDCHESSNNGIFFSTNPYRYPLKRKDYTFHWGFHDYNHLHSQKRNFKSVKHIYICGKRAVNNSASYFPNVTELTVKNYARTYHGSIFIALDQIIPLKQLSKLIIDCNDFPIKELLNLISLTPNLRTLKWNFQSIDETKSKLIQQSEIFQSTSSTNKIQNLEIFHCCSLEEINFVVNLFPQLECLKTGICRKEIVPITRCILSKMHHLFYLCITDIPKTYLQKFNVLIKSENLLDDYFIKFVDHDLYFWW</sequence>
<evidence type="ECO:0000313" key="2">
    <source>
        <dbReference type="EMBL" id="CAF4366502.1"/>
    </source>
</evidence>
<dbReference type="SUPFAM" id="SSF52047">
    <property type="entry name" value="RNI-like"/>
    <property type="match status" value="2"/>
</dbReference>
<reference evidence="2" key="1">
    <citation type="submission" date="2021-02" db="EMBL/GenBank/DDBJ databases">
        <authorList>
            <person name="Nowell W R."/>
        </authorList>
    </citation>
    <scope>NUCLEOTIDE SEQUENCE</scope>
</reference>
<dbReference type="EMBL" id="CAJOBS010001081">
    <property type="protein sequence ID" value="CAF4685162.1"/>
    <property type="molecule type" value="Genomic_DNA"/>
</dbReference>
<dbReference type="EMBL" id="CAJOBO010002348">
    <property type="protein sequence ID" value="CAF4446086.1"/>
    <property type="molecule type" value="Genomic_DNA"/>
</dbReference>
<evidence type="ECO:0000259" key="1">
    <source>
        <dbReference type="PROSITE" id="PS50181"/>
    </source>
</evidence>
<comment type="caution">
    <text evidence="2">The sequence shown here is derived from an EMBL/GenBank/DDBJ whole genome shotgun (WGS) entry which is preliminary data.</text>
</comment>
<dbReference type="InterPro" id="IPR001810">
    <property type="entry name" value="F-box_dom"/>
</dbReference>
<dbReference type="AlphaFoldDB" id="A0A820M463"/>
<evidence type="ECO:0000313" key="3">
    <source>
        <dbReference type="EMBL" id="CAF4446086.1"/>
    </source>
</evidence>
<dbReference type="PROSITE" id="PS50181">
    <property type="entry name" value="FBOX"/>
    <property type="match status" value="1"/>
</dbReference>
<proteinExistence type="predicted"/>
<accession>A0A820M463</accession>
<feature type="domain" description="F-box" evidence="1">
    <location>
        <begin position="29"/>
        <end position="77"/>
    </location>
</feature>
<evidence type="ECO:0000313" key="4">
    <source>
        <dbReference type="EMBL" id="CAF4662697.1"/>
    </source>
</evidence>